<dbReference type="Proteomes" id="UP000092594">
    <property type="component" value="Unassembled WGS sequence"/>
</dbReference>
<keyword evidence="2" id="KW-1185">Reference proteome</keyword>
<protein>
    <submittedName>
        <fullName evidence="1">Enoyl-CoA hydratase</fullName>
    </submittedName>
</protein>
<accession>A0AB36DX11</accession>
<evidence type="ECO:0000313" key="1">
    <source>
        <dbReference type="EMBL" id="OBX01579.1"/>
    </source>
</evidence>
<dbReference type="InterPro" id="IPR038765">
    <property type="entry name" value="Papain-like_cys_pep_sf"/>
</dbReference>
<evidence type="ECO:0000313" key="2">
    <source>
        <dbReference type="Proteomes" id="UP000092594"/>
    </source>
</evidence>
<reference evidence="1 2" key="1">
    <citation type="submission" date="2014-11" db="EMBL/GenBank/DDBJ databases">
        <title>Pan-genome of Gallibacterium spp.</title>
        <authorList>
            <person name="Kudirkiene E."/>
            <person name="Bojesen A.M."/>
        </authorList>
    </citation>
    <scope>NUCLEOTIDE SEQUENCE [LARGE SCALE GENOMIC DNA]</scope>
    <source>
        <strain evidence="1 2">Gerl. 2740/89</strain>
    </source>
</reference>
<organism evidence="1 2">
    <name type="scientific">Gallibacterium genomosp. 1</name>
    <dbReference type="NCBI Taxonomy" id="155515"/>
    <lineage>
        <taxon>Bacteria</taxon>
        <taxon>Pseudomonadati</taxon>
        <taxon>Pseudomonadota</taxon>
        <taxon>Gammaproteobacteria</taxon>
        <taxon>Pasteurellales</taxon>
        <taxon>Pasteurellaceae</taxon>
        <taxon>Gallibacterium</taxon>
    </lineage>
</organism>
<comment type="caution">
    <text evidence="1">The sequence shown here is derived from an EMBL/GenBank/DDBJ whole genome shotgun (WGS) entry which is preliminary data.</text>
</comment>
<dbReference type="EMBL" id="JTJQ01000013">
    <property type="protein sequence ID" value="OBX01579.1"/>
    <property type="molecule type" value="Genomic_DNA"/>
</dbReference>
<dbReference type="AlphaFoldDB" id="A0AB36DX11"/>
<sequence length="164" mass="19465">MTDQVFLALYKGKRDGHSLYSYWCRLSDWLIRKFTRGKYSHCEIAIKKQANFTARYDCEEYYECYSSSVRDGGVRKKVIDLDDGKWDLIPLTGVSESQVVYYYQLTKGKKYDWWGALGLIFLIPERRDKYFCSEWCARAINYGCEGWRFSPNHLAAIFKLKHKE</sequence>
<proteinExistence type="predicted"/>
<dbReference type="Gene3D" id="3.90.1720.10">
    <property type="entry name" value="endopeptidase domain like (from Nostoc punctiforme)"/>
    <property type="match status" value="1"/>
</dbReference>
<name>A0AB36DX11_9PAST</name>
<gene>
    <name evidence="1" type="ORF">QV05_05095</name>
</gene>
<dbReference type="SUPFAM" id="SSF54001">
    <property type="entry name" value="Cysteine proteinases"/>
    <property type="match status" value="1"/>
</dbReference>
<dbReference type="RefSeq" id="WP_065231010.1">
    <property type="nucleotide sequence ID" value="NZ_JTJP01000065.1"/>
</dbReference>